<reference evidence="2" key="4">
    <citation type="submission" date="2025-09" db="UniProtKB">
        <authorList>
            <consortium name="Ensembl"/>
        </authorList>
    </citation>
    <scope>IDENTIFICATION</scope>
</reference>
<feature type="region of interest" description="Disordered" evidence="1">
    <location>
        <begin position="1"/>
        <end position="35"/>
    </location>
</feature>
<protein>
    <submittedName>
        <fullName evidence="2">Uncharacterized protein</fullName>
    </submittedName>
</protein>
<accession>A0A2I2Y7C7</accession>
<dbReference type="Proteomes" id="UP000001519">
    <property type="component" value="Chromosome 16"/>
</dbReference>
<name>A0A2I2Y7C7_GORGO</name>
<feature type="compositionally biased region" description="Polar residues" evidence="1">
    <location>
        <begin position="19"/>
        <end position="28"/>
    </location>
</feature>
<evidence type="ECO:0000313" key="3">
    <source>
        <dbReference type="Proteomes" id="UP000001519"/>
    </source>
</evidence>
<proteinExistence type="predicted"/>
<sequence>RRVSPPQPGAGWHPRPSALPTTEQQPGNGSAPCLALPGSPAVSPCGGKPFYSQISPAGETVELGRLVSPCNCDTFLISRRSTKDRWPLSASAGGL</sequence>
<dbReference type="AlphaFoldDB" id="A0A2I2Y7C7"/>
<dbReference type="InParanoid" id="A0A2I2Y7C7"/>
<dbReference type="EMBL" id="CABD030100815">
    <property type="status" value="NOT_ANNOTATED_CDS"/>
    <property type="molecule type" value="Genomic_DNA"/>
</dbReference>
<dbReference type="GeneTree" id="ENSGT00390000001729"/>
<dbReference type="OMA" id="DRWPLSA"/>
<reference evidence="2" key="3">
    <citation type="submission" date="2025-08" db="UniProtKB">
        <authorList>
            <consortium name="Ensembl"/>
        </authorList>
    </citation>
    <scope>IDENTIFICATION</scope>
</reference>
<dbReference type="Ensembl" id="ENSGGOT00000061232.1">
    <property type="protein sequence ID" value="ENSGGOP00000030808.1"/>
    <property type="gene ID" value="ENSGGOG00000039880.1"/>
</dbReference>
<reference evidence="3" key="1">
    <citation type="submission" date="2011-05" db="EMBL/GenBank/DDBJ databases">
        <title>Insights into the evolution of the great apes provided by the gorilla genome.</title>
        <authorList>
            <person name="Scally A."/>
        </authorList>
    </citation>
    <scope>NUCLEOTIDE SEQUENCE [LARGE SCALE GENOMIC DNA]</scope>
</reference>
<evidence type="ECO:0000313" key="2">
    <source>
        <dbReference type="Ensembl" id="ENSGGOP00000030808.1"/>
    </source>
</evidence>
<reference evidence="2 3" key="2">
    <citation type="journal article" date="2012" name="Nature">
        <title>Insights into hominid evolution from the gorilla genome sequence.</title>
        <authorList>
            <person name="Scally A."/>
            <person name="Dutheil J.Y."/>
            <person name="Hillier L.W."/>
            <person name="Jordan G.E."/>
            <person name="Goodhead I."/>
            <person name="Herrero J."/>
            <person name="Hobolth A."/>
            <person name="Lappalainen T."/>
            <person name="Mailund T."/>
            <person name="Marques-Bonet T."/>
            <person name="McCarthy S."/>
            <person name="Montgomery S.H."/>
            <person name="Schwalie P.C."/>
            <person name="Tang Y.A."/>
            <person name="Ward M.C."/>
            <person name="Xue Y."/>
            <person name="Yngvadottir B."/>
            <person name="Alkan C."/>
            <person name="Andersen L.N."/>
            <person name="Ayub Q."/>
            <person name="Ball E.V."/>
            <person name="Beal K."/>
            <person name="Bradley B.J."/>
            <person name="Chen Y."/>
            <person name="Clee C.M."/>
            <person name="Fitzgerald S."/>
            <person name="Graves T.A."/>
            <person name="Gu Y."/>
            <person name="Heath P."/>
            <person name="Heger A."/>
            <person name="Karakoc E."/>
            <person name="Kolb-Kokocinski A."/>
            <person name="Laird G.K."/>
            <person name="Lunter G."/>
            <person name="Meader S."/>
            <person name="Mort M."/>
            <person name="Mullikin J.C."/>
            <person name="Munch K."/>
            <person name="O'Connor T.D."/>
            <person name="Phillips A.D."/>
            <person name="Prado-Martinez J."/>
            <person name="Rogers A.S."/>
            <person name="Sajjadian S."/>
            <person name="Schmidt D."/>
            <person name="Shaw K."/>
            <person name="Simpson J.T."/>
            <person name="Stenson P.D."/>
            <person name="Turner D.J."/>
            <person name="Vigilant L."/>
            <person name="Vilella A.J."/>
            <person name="Whitener W."/>
            <person name="Zhu B."/>
            <person name="Cooper D.N."/>
            <person name="de Jong P."/>
            <person name="Dermitzakis E.T."/>
            <person name="Eichler E.E."/>
            <person name="Flicek P."/>
            <person name="Goldman N."/>
            <person name="Mundy N.I."/>
            <person name="Ning Z."/>
            <person name="Odom D.T."/>
            <person name="Ponting C.P."/>
            <person name="Quail M.A."/>
            <person name="Ryder O.A."/>
            <person name="Searle S.M."/>
            <person name="Warren W.C."/>
            <person name="Wilson R.K."/>
            <person name="Schierup M.H."/>
            <person name="Rogers J."/>
            <person name="Tyler-Smith C."/>
            <person name="Durbin R."/>
        </authorList>
    </citation>
    <scope>NUCLEOTIDE SEQUENCE [LARGE SCALE GENOMIC DNA]</scope>
</reference>
<keyword evidence="3" id="KW-1185">Reference proteome</keyword>
<evidence type="ECO:0000256" key="1">
    <source>
        <dbReference type="SAM" id="MobiDB-lite"/>
    </source>
</evidence>
<dbReference type="Bgee" id="ENSGGOG00000039880">
    <property type="expression patterns" value="Expressed in testis"/>
</dbReference>
<organism evidence="2 3">
    <name type="scientific">Gorilla gorilla gorilla</name>
    <name type="common">Western lowland gorilla</name>
    <dbReference type="NCBI Taxonomy" id="9595"/>
    <lineage>
        <taxon>Eukaryota</taxon>
        <taxon>Metazoa</taxon>
        <taxon>Chordata</taxon>
        <taxon>Craniata</taxon>
        <taxon>Vertebrata</taxon>
        <taxon>Euteleostomi</taxon>
        <taxon>Mammalia</taxon>
        <taxon>Eutheria</taxon>
        <taxon>Euarchontoglires</taxon>
        <taxon>Primates</taxon>
        <taxon>Haplorrhini</taxon>
        <taxon>Catarrhini</taxon>
        <taxon>Hominidae</taxon>
        <taxon>Gorilla</taxon>
    </lineage>
</organism>